<keyword evidence="12 25" id="KW-1133">Transmembrane helix</keyword>
<feature type="transmembrane region" description="Helical" evidence="25">
    <location>
        <begin position="1054"/>
        <end position="1079"/>
    </location>
</feature>
<dbReference type="GO" id="GO:0005524">
    <property type="term" value="F:ATP binding"/>
    <property type="evidence" value="ECO:0007669"/>
    <property type="project" value="UniProtKB-UniRule"/>
</dbReference>
<dbReference type="Pfam" id="PF00063">
    <property type="entry name" value="Myosin_head"/>
    <property type="match status" value="1"/>
</dbReference>
<dbReference type="GO" id="GO:0004674">
    <property type="term" value="F:protein serine/threonine kinase activity"/>
    <property type="evidence" value="ECO:0007669"/>
    <property type="project" value="TreeGrafter"/>
</dbReference>
<dbReference type="Pfam" id="PF23000">
    <property type="entry name" value="ChitinSynthase_IV_N"/>
    <property type="match status" value="1"/>
</dbReference>
<feature type="transmembrane region" description="Helical" evidence="25">
    <location>
        <begin position="1920"/>
        <end position="1942"/>
    </location>
</feature>
<dbReference type="SUPFAM" id="SSF53448">
    <property type="entry name" value="Nucleotide-diphospho-sugar transferases"/>
    <property type="match status" value="1"/>
</dbReference>
<evidence type="ECO:0000256" key="22">
    <source>
        <dbReference type="PROSITE-ProRule" id="PRU00782"/>
    </source>
</evidence>
<keyword evidence="10 22" id="KW-0547">Nucleotide-binding</keyword>
<dbReference type="InterPro" id="IPR001609">
    <property type="entry name" value="Myosin_head_motor_dom-like"/>
</dbReference>
<dbReference type="CDD" id="cd04190">
    <property type="entry name" value="Chitin_synth_C"/>
    <property type="match status" value="1"/>
</dbReference>
<feature type="region of interest" description="Actin-binding" evidence="22">
    <location>
        <begin position="722"/>
        <end position="744"/>
    </location>
</feature>
<organism evidence="27">
    <name type="scientific">Platynereis dumerilii</name>
    <name type="common">Dumeril's clam worm</name>
    <dbReference type="NCBI Taxonomy" id="6359"/>
    <lineage>
        <taxon>Eukaryota</taxon>
        <taxon>Metazoa</taxon>
        <taxon>Spiralia</taxon>
        <taxon>Lophotrochozoa</taxon>
        <taxon>Annelida</taxon>
        <taxon>Polychaeta</taxon>
        <taxon>Errantia</taxon>
        <taxon>Phyllodocida</taxon>
        <taxon>Nereididae</taxon>
        <taxon>Platynereis</taxon>
    </lineage>
</organism>
<feature type="region of interest" description="Disordered" evidence="24">
    <location>
        <begin position="1673"/>
        <end position="1692"/>
    </location>
</feature>
<dbReference type="Gene3D" id="3.40.850.10">
    <property type="entry name" value="Kinesin motor domain"/>
    <property type="match status" value="1"/>
</dbReference>
<keyword evidence="22" id="KW-0009">Actin-binding</keyword>
<dbReference type="GO" id="GO:0004100">
    <property type="term" value="F:chitin synthase activity"/>
    <property type="evidence" value="ECO:0007669"/>
    <property type="project" value="UniProtKB-EC"/>
</dbReference>
<evidence type="ECO:0000256" key="21">
    <source>
        <dbReference type="ARBA" id="ARBA00048014"/>
    </source>
</evidence>
<proteinExistence type="evidence at transcript level"/>
<dbReference type="GO" id="GO:0003779">
    <property type="term" value="F:actin binding"/>
    <property type="evidence" value="ECO:0007669"/>
    <property type="project" value="UniProtKB-KW"/>
</dbReference>
<protein>
    <recommendedName>
        <fullName evidence="4">chitin synthase</fullName>
        <ecNumber evidence="4">2.4.1.16</ecNumber>
    </recommendedName>
</protein>
<feature type="transmembrane region" description="Helical" evidence="25">
    <location>
        <begin position="1313"/>
        <end position="1334"/>
    </location>
</feature>
<keyword evidence="7" id="KW-0808">Transferase</keyword>
<dbReference type="Gene3D" id="1.10.10.820">
    <property type="match status" value="1"/>
</dbReference>
<feature type="transmembrane region" description="Helical" evidence="25">
    <location>
        <begin position="1346"/>
        <end position="1371"/>
    </location>
</feature>
<feature type="binding site" evidence="22">
    <location>
        <begin position="198"/>
        <end position="205"/>
    </location>
    <ligand>
        <name>ATP</name>
        <dbReference type="ChEBI" id="CHEBI:30616"/>
    </ligand>
</feature>
<keyword evidence="15 25" id="KW-0472">Membrane</keyword>
<evidence type="ECO:0000256" key="10">
    <source>
        <dbReference type="ARBA" id="ARBA00022741"/>
    </source>
</evidence>
<dbReference type="InterPro" id="IPR036961">
    <property type="entry name" value="Kinesin_motor_dom_sf"/>
</dbReference>
<sequence>MAYNHQRSRSGAIDQESLLAPSDTSSSASSLSLGASHSNFHHRHPELPIGHPSMYLGGPQDNPYHQGLPAEVRMLNPERNPEVAGLFPVDSTYTSAEERVRRLYQKADIAEQENLTERSMLDTIQQRFNENTIYTYVSEALLVVNPYKDIPLYSNREHEAHRGQLSRYDREPHIFYIADKAYQRMLSNRMDQCVLVSGESGAGKTETTKHLISHLTYIANQRNTNQRSHMGDLTERITRTNPITEAFGNAETVMNKNSSRFGKMAEINFSPSGDLVGAQILDYLLEKTRVVQQNEGERNFHIFYYLFAGMPRDKLRSYHLEKPNNHSIMATGSDGEIFAGQNGKSRCAQKFQELQAAFRHIGFSEEELDQVYRCLAAILFITDVTFTPDTDGNDPYSERIVPAEDYPLEAISELLGVNKQKLLEAFVSSERITNGEQVVNFHSETRAVDTRDSLAKTLYSLLFGWIIKYINNHLKMNSSMPSDCKNVGILDFSGFENFRYNNFEQLCINMANEQLQCFFLRQMCLEEQEQYLNEGIRWQPIEVPYNEDRLRMFLDRPTGLLELLNDGSRQPNYNDRDFVNSLANHLREGTNYGRYFDRDPRSQSGFCIRHYAADVYYDAEGFLEKNRDHLSSTLRNVMMESENEFIQDLFSAEISETGCLSRTKSMIRKGSARARSSNLIRSAGNTASRLGQRRRAGSETSSRSDTGRRSQPTIATFFRASLHEMLTKLKKAEPFFVRCIKPNNQQSPNDFDPETVLNQLRYTGVMQIAEIRQKGHPVRILFSDFVKRYRLAVHPLKPMRADVQSCQEILRTVATPADFICGRTKVFMKDYVADRLNQRVERNAALILQNGMRRMVRRIRMRGRQNSRPRVKQQSTEPLPGGNEVTVRFGPKKDMSIQVDEEDISQYEELPPAPPKSPVEEDSSDDDVNTAKMPWDIAADIDIEPMSPEEEFRGVMKFLRILMYFVIFLLVLGSATISQLCLLMLTAGVGINSDANNIQTGVDYNDAILNESAKDARWKRAVLQLLAIICVPRVLTFIFSLVKSWFGHMPWPTTRLFLFVMLIETLQTIGETLLVIRVLPRFGTIMSLCMLFSVGLVPSMLKMIFWASPEQQRAIDRKGRDRQRRRTLRGQKTAIPRRCLDSPAVKVMDKFFTFIAFLAQGAGIGFPILVLLYQWNPYWIKGMESTIYNTPTDAWMYWEIPTAMVLTSLKWWENFVHRNRGPFKLARIKQQLFACRHKLTAITSAWSIFVCIAFYYILEAARGNHSLFKGSLGEILVGNQTYSSLQNTNTNNNMTMMSGNNTEESKPVSESDYYILSVVPGMLQIAFACVCYYFCTLASKLMMQKISFVAPLYLSIAASATIIILQCHGILPPFPKETADYVGFTWLCDYSCATCPKDGVLSAWAIVAISAAWVVSLLYLAVHVWRFNNEKMAMRERLFVTPFYVGPLIVPSMLMNRRSLDQELRLDLNGMDLEFRSFDSYLGKEGIEEANIDTGRHKKTDEDEKPVPKIYACATMWHETEQEMKQLLKSIFRMDMDQCARRIALKKFGVGKSDYYEFETQIFFDDAWQENSNKKGIFSPNTWVKMFLSVINQAASAVYETEVELQPPVKYPTAYGGRLVWQLPGGNNLVVHMKDKNKIRHKKRWSQVMYMYYLLGWKLLGNDTQKLVQESVKEDKLKRRRKKDRKEAESKSEVAGIAQGKLINRINDQRGKFIADGVFATGLTFQDIERQVLRKAENTFVLALDGDVDFRPEAVLLLVDRLKRNPKTGAACGRIHPIGSGPMVWYQIFEYAIGHWMQKASEHVFGCVLCSPGCFSLFRGSTLMDTNVMARYTTKSTEASHFVQYDQGEDRWLCTLIIQQGYRVDYCAGADALTFAPEGFREFFNQRRRWVTSTLANQMDLMSSYKTTVYMNDNISTPFMMYQFLLTVSTVLGPSTIILAIASAFKEILVIHVFWSYFLAILPIAFFILICHVRKEKEQLVVAGILSAVYAGIMVVVLVGILKSFRNESILTPSLLFIAILALCFIIGGLLHPYEFFCLAPGVLYYLCIPAGYLILIIYSFSNVNVVSWGTRETPKPASQVQEPVKEEKKKPSRILQYFNLDQYYKDFKNTIMQAFSSKDTNKLQEQQIELLQQLNKNIKKVNKTLKGANVESEDEEKKTEEQMTVIKYPTKSRKPKQKEPEAQEVFVDDPMRPEWCMTDVPDGPISYLPRDEAEFWDEFIKKYVKPLKDSGAAKARLTAQLLELRNNLSFGVWFINGLWVVFNYMMDVSLTPITIGSYETPPLGFSFLAMFFMLLILQLVGMIIHRWGTFLQLIANTELPNPWRRTHKHFETQTVEEAIRITKEMQRRRTFLDDSEANLTQDIAQPGLKSDFKSFMQRTLRGRRGQTRGWSQNLRKSSRQIHFDDYGDDDIPRQNERASRFPYNTVSRGVALSMKKQQQKLRDRTSKSFYAGMPVTQQDSGGPPLPQRFLRPDELERRFDKRFRTLSRRYPDFPFPAPAPQNMDIEVIEI</sequence>
<dbReference type="InterPro" id="IPR029044">
    <property type="entry name" value="Nucleotide-diphossugar_trans"/>
</dbReference>
<feature type="transmembrane region" description="Helical" evidence="25">
    <location>
        <begin position="1949"/>
        <end position="1970"/>
    </location>
</feature>
<keyword evidence="6" id="KW-0963">Cytoplasm</keyword>
<dbReference type="Gene3D" id="1.20.120.720">
    <property type="entry name" value="Myosin VI head, motor domain, U50 subdomain"/>
    <property type="match status" value="1"/>
</dbReference>
<dbReference type="GO" id="GO:0030832">
    <property type="term" value="P:regulation of actin filament length"/>
    <property type="evidence" value="ECO:0007669"/>
    <property type="project" value="TreeGrafter"/>
</dbReference>
<dbReference type="GO" id="GO:0016459">
    <property type="term" value="C:myosin complex"/>
    <property type="evidence" value="ECO:0007669"/>
    <property type="project" value="UniProtKB-KW"/>
</dbReference>
<evidence type="ECO:0000256" key="19">
    <source>
        <dbReference type="ARBA" id="ARBA00023273"/>
    </source>
</evidence>
<evidence type="ECO:0000256" key="6">
    <source>
        <dbReference type="ARBA" id="ARBA00022490"/>
    </source>
</evidence>
<keyword evidence="18" id="KW-0206">Cytoskeleton</keyword>
<feature type="compositionally biased region" description="Polar residues" evidence="24">
    <location>
        <begin position="698"/>
        <end position="710"/>
    </location>
</feature>
<feature type="transmembrane region" description="Helical" evidence="25">
    <location>
        <begin position="961"/>
        <end position="985"/>
    </location>
</feature>
<dbReference type="SMART" id="SM00242">
    <property type="entry name" value="MYSc"/>
    <property type="match status" value="1"/>
</dbReference>
<evidence type="ECO:0000256" key="18">
    <source>
        <dbReference type="ARBA" id="ARBA00023212"/>
    </source>
</evidence>
<feature type="transmembrane region" description="Helical" evidence="25">
    <location>
        <begin position="1085"/>
        <end position="1108"/>
    </location>
</feature>
<feature type="transmembrane region" description="Helical" evidence="25">
    <location>
        <begin position="2043"/>
        <end position="2062"/>
    </location>
</feature>
<reference evidence="27" key="1">
    <citation type="journal article" date="2014" name="Genome Biol. Evol.">
        <title>Early divergence, broad distribution, and high diversity of animal chitin synthases.</title>
        <authorList>
            <person name="Zakrzewski A.C."/>
            <person name="Weigert A."/>
            <person name="Helm C."/>
            <person name="Adamski M."/>
            <person name="Adamska M."/>
            <person name="Bleidorn C."/>
            <person name="Raible F."/>
            <person name="Hausen H."/>
        </authorList>
    </citation>
    <scope>NUCLEOTIDE SEQUENCE</scope>
    <source>
        <strain evidence="27">PlduCS1</strain>
    </source>
</reference>
<dbReference type="SUPFAM" id="SSF52540">
    <property type="entry name" value="P-loop containing nucleoside triphosphate hydrolases"/>
    <property type="match status" value="1"/>
</dbReference>
<feature type="compositionally biased region" description="Polar residues" evidence="24">
    <location>
        <begin position="674"/>
        <end position="689"/>
    </location>
</feature>
<dbReference type="PROSITE" id="PS51456">
    <property type="entry name" value="MYOSIN_MOTOR"/>
    <property type="match status" value="1"/>
</dbReference>
<feature type="transmembrane region" description="Helical" evidence="25">
    <location>
        <begin position="2245"/>
        <end position="2266"/>
    </location>
</feature>
<feature type="region of interest" description="Disordered" evidence="24">
    <location>
        <begin position="671"/>
        <end position="710"/>
    </location>
</feature>
<keyword evidence="19" id="KW-0966">Cell projection</keyword>
<evidence type="ECO:0000256" key="12">
    <source>
        <dbReference type="ARBA" id="ARBA00022989"/>
    </source>
</evidence>
<feature type="compositionally biased region" description="Basic residues" evidence="24">
    <location>
        <begin position="860"/>
        <end position="871"/>
    </location>
</feature>
<keyword evidence="9" id="KW-0677">Repeat</keyword>
<evidence type="ECO:0000256" key="11">
    <source>
        <dbReference type="ARBA" id="ARBA00022840"/>
    </source>
</evidence>
<evidence type="ECO:0000259" key="26">
    <source>
        <dbReference type="PROSITE" id="PS51456"/>
    </source>
</evidence>
<comment type="catalytic activity">
    <reaction evidence="21">
        <text>[(1-&gt;4)-N-acetyl-beta-D-glucosaminyl](n) + UDP-N-acetyl-alpha-D-glucosamine = [(1-&gt;4)-N-acetyl-beta-D-glucosaminyl](n+1) + UDP + H(+)</text>
        <dbReference type="Rhea" id="RHEA:16637"/>
        <dbReference type="Rhea" id="RHEA-COMP:9593"/>
        <dbReference type="Rhea" id="RHEA-COMP:9595"/>
        <dbReference type="ChEBI" id="CHEBI:15378"/>
        <dbReference type="ChEBI" id="CHEBI:17029"/>
        <dbReference type="ChEBI" id="CHEBI:57705"/>
        <dbReference type="ChEBI" id="CHEBI:58223"/>
        <dbReference type="EC" id="2.4.1.16"/>
    </reaction>
</comment>
<dbReference type="GO" id="GO:0000146">
    <property type="term" value="F:microfilament motor activity"/>
    <property type="evidence" value="ECO:0007669"/>
    <property type="project" value="TreeGrafter"/>
</dbReference>
<name>A0A023PPQ8_PLADU</name>
<dbReference type="PRINTS" id="PR00193">
    <property type="entry name" value="MYOSINHEAVY"/>
</dbReference>
<dbReference type="InterPro" id="IPR052409">
    <property type="entry name" value="Myosin-III_kinase_activity"/>
</dbReference>
<comment type="similarity">
    <text evidence="22">Belongs to the TRAFAC class myosin-kinesin ATPase superfamily. Myosin family.</text>
</comment>
<evidence type="ECO:0000256" key="24">
    <source>
        <dbReference type="SAM" id="MobiDB-lite"/>
    </source>
</evidence>
<dbReference type="PANTHER" id="PTHR46256">
    <property type="entry name" value="AGAP011099-PA"/>
    <property type="match status" value="1"/>
</dbReference>
<evidence type="ECO:0000256" key="23">
    <source>
        <dbReference type="SAM" id="Coils"/>
    </source>
</evidence>
<feature type="coiled-coil region" evidence="23">
    <location>
        <begin position="2122"/>
        <end position="2159"/>
    </location>
</feature>
<evidence type="ECO:0000256" key="5">
    <source>
        <dbReference type="ARBA" id="ARBA00022475"/>
    </source>
</evidence>
<evidence type="ECO:0000256" key="17">
    <source>
        <dbReference type="ARBA" id="ARBA00023180"/>
    </source>
</evidence>
<comment type="similarity">
    <text evidence="20">Belongs to the chitin synthase family. Class IV subfamily.</text>
</comment>
<feature type="region of interest" description="Disordered" evidence="24">
    <location>
        <begin position="907"/>
        <end position="929"/>
    </location>
</feature>
<evidence type="ECO:0000256" key="13">
    <source>
        <dbReference type="ARBA" id="ARBA00023054"/>
    </source>
</evidence>
<dbReference type="Gene3D" id="1.20.5.4820">
    <property type="match status" value="1"/>
</dbReference>
<evidence type="ECO:0000256" key="16">
    <source>
        <dbReference type="ARBA" id="ARBA00023175"/>
    </source>
</evidence>
<evidence type="ECO:0000256" key="3">
    <source>
        <dbReference type="ARBA" id="ARBA00004651"/>
    </source>
</evidence>
<evidence type="ECO:0000256" key="15">
    <source>
        <dbReference type="ARBA" id="ARBA00023136"/>
    </source>
</evidence>
<keyword evidence="5" id="KW-1003">Cell membrane</keyword>
<keyword evidence="17" id="KW-0325">Glycoprotein</keyword>
<feature type="compositionally biased region" description="Low complexity" evidence="24">
    <location>
        <begin position="17"/>
        <end position="38"/>
    </location>
</feature>
<evidence type="ECO:0000256" key="7">
    <source>
        <dbReference type="ARBA" id="ARBA00022679"/>
    </source>
</evidence>
<feature type="region of interest" description="Disordered" evidence="24">
    <location>
        <begin position="1"/>
        <end position="66"/>
    </location>
</feature>
<feature type="transmembrane region" description="Helical" evidence="25">
    <location>
        <begin position="1151"/>
        <end position="1175"/>
    </location>
</feature>
<evidence type="ECO:0000256" key="9">
    <source>
        <dbReference type="ARBA" id="ARBA00022737"/>
    </source>
</evidence>
<dbReference type="EC" id="2.4.1.16" evidence="4"/>
<evidence type="ECO:0000256" key="2">
    <source>
        <dbReference type="ARBA" id="ARBA00004316"/>
    </source>
</evidence>
<evidence type="ECO:0000256" key="25">
    <source>
        <dbReference type="SAM" id="Phobius"/>
    </source>
</evidence>
<feature type="region of interest" description="Disordered" evidence="24">
    <location>
        <begin position="860"/>
        <end position="892"/>
    </location>
</feature>
<evidence type="ECO:0000256" key="20">
    <source>
        <dbReference type="ARBA" id="ARBA00046329"/>
    </source>
</evidence>
<dbReference type="EMBL" id="KJ405460">
    <property type="protein sequence ID" value="AHX26708.1"/>
    <property type="molecule type" value="mRNA"/>
</dbReference>
<feature type="transmembrane region" description="Helical" evidence="25">
    <location>
        <begin position="2014"/>
        <end position="2031"/>
    </location>
</feature>
<dbReference type="PANTHER" id="PTHR46256:SF3">
    <property type="entry name" value="MYOSIN MOTOR DOMAIN-CONTAINING PROTEIN"/>
    <property type="match status" value="1"/>
</dbReference>
<evidence type="ECO:0000256" key="8">
    <source>
        <dbReference type="ARBA" id="ARBA00022692"/>
    </source>
</evidence>
<evidence type="ECO:0000256" key="4">
    <source>
        <dbReference type="ARBA" id="ARBA00012543"/>
    </source>
</evidence>
<dbReference type="GO" id="GO:0005886">
    <property type="term" value="C:plasma membrane"/>
    <property type="evidence" value="ECO:0007669"/>
    <property type="project" value="UniProtKB-SubCell"/>
</dbReference>
<feature type="transmembrane region" description="Helical" evidence="25">
    <location>
        <begin position="1021"/>
        <end position="1042"/>
    </location>
</feature>
<feature type="transmembrane region" description="Helical" evidence="25">
    <location>
        <begin position="1239"/>
        <end position="1258"/>
    </location>
</feature>
<feature type="domain" description="Myosin motor" evidence="26">
    <location>
        <begin position="104"/>
        <end position="841"/>
    </location>
</feature>
<dbReference type="InterPro" id="IPR055120">
    <property type="entry name" value="Chs-1/2_IV_N"/>
</dbReference>
<feature type="transmembrane region" description="Helical" evidence="25">
    <location>
        <begin position="2286"/>
        <end position="2305"/>
    </location>
</feature>
<dbReference type="InterPro" id="IPR027417">
    <property type="entry name" value="P-loop_NTPase"/>
</dbReference>
<evidence type="ECO:0000256" key="1">
    <source>
        <dbReference type="ARBA" id="ARBA00004245"/>
    </source>
</evidence>
<keyword evidence="13 23" id="KW-0175">Coiled coil</keyword>
<keyword evidence="8 25" id="KW-0812">Transmembrane</keyword>
<evidence type="ECO:0000256" key="14">
    <source>
        <dbReference type="ARBA" id="ARBA00023123"/>
    </source>
</evidence>
<keyword evidence="16 22" id="KW-0505">Motor protein</keyword>
<dbReference type="GO" id="GO:0042995">
    <property type="term" value="C:cell projection"/>
    <property type="evidence" value="ECO:0007669"/>
    <property type="project" value="UniProtKB-SubCell"/>
</dbReference>
<accession>A0A023PPQ8</accession>
<evidence type="ECO:0000313" key="27">
    <source>
        <dbReference type="EMBL" id="AHX26708.1"/>
    </source>
</evidence>
<comment type="subcellular location">
    <subcellularLocation>
        <location evidence="3">Cell membrane</location>
        <topology evidence="3">Multi-pass membrane protein</topology>
    </subcellularLocation>
    <subcellularLocation>
        <location evidence="2">Cell projection</location>
    </subcellularLocation>
    <subcellularLocation>
        <location evidence="1">Cytoplasm</location>
        <location evidence="1">Cytoskeleton</location>
    </subcellularLocation>
</comment>
<dbReference type="FunFam" id="3.90.550.10:FF:000139">
    <property type="entry name" value="Chitin synthase 8"/>
    <property type="match status" value="1"/>
</dbReference>
<feature type="transmembrane region" description="Helical" evidence="25">
    <location>
        <begin position="1437"/>
        <end position="1455"/>
    </location>
</feature>
<keyword evidence="14 22" id="KW-0518">Myosin</keyword>
<feature type="transmembrane region" description="Helical" evidence="25">
    <location>
        <begin position="1403"/>
        <end position="1425"/>
    </location>
</feature>
<feature type="transmembrane region" description="Helical" evidence="25">
    <location>
        <begin position="1982"/>
        <end position="2002"/>
    </location>
</feature>
<dbReference type="Gene3D" id="1.20.58.530">
    <property type="match status" value="1"/>
</dbReference>
<dbReference type="Pfam" id="PF03142">
    <property type="entry name" value="Chitin_synth_2"/>
    <property type="match status" value="1"/>
</dbReference>
<keyword evidence="11 22" id="KW-0067">ATP-binding</keyword>